<dbReference type="Pfam" id="PF12697">
    <property type="entry name" value="Abhydrolase_6"/>
    <property type="match status" value="1"/>
</dbReference>
<name>A0A0C3QEI3_9AGAM</name>
<dbReference type="PANTHER" id="PTHR37017">
    <property type="entry name" value="AB HYDROLASE-1 DOMAIN-CONTAINING PROTEIN-RELATED"/>
    <property type="match status" value="1"/>
</dbReference>
<organism evidence="2 3">
    <name type="scientific">Tulasnella calospora MUT 4182</name>
    <dbReference type="NCBI Taxonomy" id="1051891"/>
    <lineage>
        <taxon>Eukaryota</taxon>
        <taxon>Fungi</taxon>
        <taxon>Dikarya</taxon>
        <taxon>Basidiomycota</taxon>
        <taxon>Agaricomycotina</taxon>
        <taxon>Agaricomycetes</taxon>
        <taxon>Cantharellales</taxon>
        <taxon>Tulasnellaceae</taxon>
        <taxon>Tulasnella</taxon>
    </lineage>
</organism>
<protein>
    <recommendedName>
        <fullName evidence="1">AB hydrolase-1 domain-containing protein</fullName>
    </recommendedName>
</protein>
<dbReference type="OrthoDB" id="1263307at2759"/>
<dbReference type="InterPro" id="IPR029058">
    <property type="entry name" value="AB_hydrolase_fold"/>
</dbReference>
<evidence type="ECO:0000259" key="1">
    <source>
        <dbReference type="Pfam" id="PF12697"/>
    </source>
</evidence>
<dbReference type="Proteomes" id="UP000054248">
    <property type="component" value="Unassembled WGS sequence"/>
</dbReference>
<dbReference type="PANTHER" id="PTHR37017:SF11">
    <property type="entry name" value="ESTERASE_LIPASE_THIOESTERASE DOMAIN-CONTAINING PROTEIN"/>
    <property type="match status" value="1"/>
</dbReference>
<evidence type="ECO:0000313" key="2">
    <source>
        <dbReference type="EMBL" id="KIO24296.1"/>
    </source>
</evidence>
<proteinExistence type="predicted"/>
<dbReference type="AlphaFoldDB" id="A0A0C3QEI3"/>
<reference evidence="2 3" key="1">
    <citation type="submission" date="2014-04" db="EMBL/GenBank/DDBJ databases">
        <authorList>
            <consortium name="DOE Joint Genome Institute"/>
            <person name="Kuo A."/>
            <person name="Girlanda M."/>
            <person name="Perotto S."/>
            <person name="Kohler A."/>
            <person name="Nagy L.G."/>
            <person name="Floudas D."/>
            <person name="Copeland A."/>
            <person name="Barry K.W."/>
            <person name="Cichocki N."/>
            <person name="Veneault-Fourrey C."/>
            <person name="LaButti K."/>
            <person name="Lindquist E.A."/>
            <person name="Lipzen A."/>
            <person name="Lundell T."/>
            <person name="Morin E."/>
            <person name="Murat C."/>
            <person name="Sun H."/>
            <person name="Tunlid A."/>
            <person name="Henrissat B."/>
            <person name="Grigoriev I.V."/>
            <person name="Hibbett D.S."/>
            <person name="Martin F."/>
            <person name="Nordberg H.P."/>
            <person name="Cantor M.N."/>
            <person name="Hua S.X."/>
        </authorList>
    </citation>
    <scope>NUCLEOTIDE SEQUENCE [LARGE SCALE GENOMIC DNA]</scope>
    <source>
        <strain evidence="2 3">MUT 4182</strain>
    </source>
</reference>
<dbReference type="InterPro" id="IPR052897">
    <property type="entry name" value="Sec-Metab_Biosynth_Hydrolase"/>
</dbReference>
<dbReference type="Gene3D" id="3.40.50.1820">
    <property type="entry name" value="alpha/beta hydrolase"/>
    <property type="match status" value="2"/>
</dbReference>
<feature type="domain" description="AB hydrolase-1" evidence="1">
    <location>
        <begin position="8"/>
        <end position="209"/>
    </location>
</feature>
<sequence length="219" mass="23558">MSQTKPSIIFVPGGWHEPHVFDPVISILQSKGYKTLAVSLPSIGTSPPVDDLQPDVSAIREAIVSCTDAGSEVVVFAHSYGGFPSSEAIKGLTKSDLQSQGKSGGVLLDDATVIMAIDPVETFYGDLPRETAERYAAGLKRQSYKVFASKLTYAAWRHVPTTYLYTENDSALPLLYQKMMVEGSGAEVKTETFNAGHSVFLALPEKVAESVRRAAGESV</sequence>
<gene>
    <name evidence="2" type="ORF">M407DRAFT_77131</name>
</gene>
<accession>A0A0C3QEI3</accession>
<keyword evidence="3" id="KW-1185">Reference proteome</keyword>
<dbReference type="EMBL" id="KN823064">
    <property type="protein sequence ID" value="KIO24296.1"/>
    <property type="molecule type" value="Genomic_DNA"/>
</dbReference>
<dbReference type="STRING" id="1051891.A0A0C3QEI3"/>
<dbReference type="InterPro" id="IPR000073">
    <property type="entry name" value="AB_hydrolase_1"/>
</dbReference>
<dbReference type="HOGENOM" id="CLU_046066_1_3_1"/>
<evidence type="ECO:0000313" key="3">
    <source>
        <dbReference type="Proteomes" id="UP000054248"/>
    </source>
</evidence>
<dbReference type="SUPFAM" id="SSF53474">
    <property type="entry name" value="alpha/beta-Hydrolases"/>
    <property type="match status" value="1"/>
</dbReference>
<reference evidence="3" key="2">
    <citation type="submission" date="2015-01" db="EMBL/GenBank/DDBJ databases">
        <title>Evolutionary Origins and Diversification of the Mycorrhizal Mutualists.</title>
        <authorList>
            <consortium name="DOE Joint Genome Institute"/>
            <consortium name="Mycorrhizal Genomics Consortium"/>
            <person name="Kohler A."/>
            <person name="Kuo A."/>
            <person name="Nagy L.G."/>
            <person name="Floudas D."/>
            <person name="Copeland A."/>
            <person name="Barry K.W."/>
            <person name="Cichocki N."/>
            <person name="Veneault-Fourrey C."/>
            <person name="LaButti K."/>
            <person name="Lindquist E.A."/>
            <person name="Lipzen A."/>
            <person name="Lundell T."/>
            <person name="Morin E."/>
            <person name="Murat C."/>
            <person name="Riley R."/>
            <person name="Ohm R."/>
            <person name="Sun H."/>
            <person name="Tunlid A."/>
            <person name="Henrissat B."/>
            <person name="Grigoriev I.V."/>
            <person name="Hibbett D.S."/>
            <person name="Martin F."/>
        </authorList>
    </citation>
    <scope>NUCLEOTIDE SEQUENCE [LARGE SCALE GENOMIC DNA]</scope>
    <source>
        <strain evidence="3">MUT 4182</strain>
    </source>
</reference>